<organism evidence="2 3">
    <name type="scientific">Haematococcus lacustris</name>
    <name type="common">Green alga</name>
    <name type="synonym">Haematococcus pluvialis</name>
    <dbReference type="NCBI Taxonomy" id="44745"/>
    <lineage>
        <taxon>Eukaryota</taxon>
        <taxon>Viridiplantae</taxon>
        <taxon>Chlorophyta</taxon>
        <taxon>core chlorophytes</taxon>
        <taxon>Chlorophyceae</taxon>
        <taxon>CS clade</taxon>
        <taxon>Chlamydomonadales</taxon>
        <taxon>Haematococcaceae</taxon>
        <taxon>Haematococcus</taxon>
    </lineage>
</organism>
<reference evidence="2 3" key="1">
    <citation type="submission" date="2020-02" db="EMBL/GenBank/DDBJ databases">
        <title>Draft genome sequence of Haematococcus lacustris strain NIES-144.</title>
        <authorList>
            <person name="Morimoto D."/>
            <person name="Nakagawa S."/>
            <person name="Yoshida T."/>
            <person name="Sawayama S."/>
        </authorList>
    </citation>
    <scope>NUCLEOTIDE SEQUENCE [LARGE SCALE GENOMIC DNA]</scope>
    <source>
        <strain evidence="2 3">NIES-144</strain>
    </source>
</reference>
<name>A0A699YXQ2_HAELA</name>
<evidence type="ECO:0000313" key="2">
    <source>
        <dbReference type="EMBL" id="GFH11796.1"/>
    </source>
</evidence>
<sequence>MPARALPTGSSCLAGLSTAGAATGLDCPAAMSSTGPVMVIPAITAAWQDTPTPGPPQGDGEEASSGSSKEGYRIKGVPTCRLGSLPSASCVAILTLLGGLRGPAGCNIGPHGPPDQPLAYLIASLTEVS</sequence>
<dbReference type="Proteomes" id="UP000485058">
    <property type="component" value="Unassembled WGS sequence"/>
</dbReference>
<dbReference type="EMBL" id="BLLF01000436">
    <property type="protein sequence ID" value="GFH11796.1"/>
    <property type="molecule type" value="Genomic_DNA"/>
</dbReference>
<proteinExistence type="predicted"/>
<dbReference type="AlphaFoldDB" id="A0A699YXQ2"/>
<feature type="region of interest" description="Disordered" evidence="1">
    <location>
        <begin position="47"/>
        <end position="71"/>
    </location>
</feature>
<feature type="non-terminal residue" evidence="2">
    <location>
        <position position="1"/>
    </location>
</feature>
<gene>
    <name evidence="2" type="ORF">HaLaN_07354</name>
</gene>
<evidence type="ECO:0000313" key="3">
    <source>
        <dbReference type="Proteomes" id="UP000485058"/>
    </source>
</evidence>
<comment type="caution">
    <text evidence="2">The sequence shown here is derived from an EMBL/GenBank/DDBJ whole genome shotgun (WGS) entry which is preliminary data.</text>
</comment>
<keyword evidence="3" id="KW-1185">Reference proteome</keyword>
<evidence type="ECO:0000256" key="1">
    <source>
        <dbReference type="SAM" id="MobiDB-lite"/>
    </source>
</evidence>
<protein>
    <submittedName>
        <fullName evidence="2">Uncharacterized protein</fullName>
    </submittedName>
</protein>
<accession>A0A699YXQ2</accession>